<organism evidence="1 2">
    <name type="scientific">Haemaphysalis longicornis</name>
    <name type="common">Bush tick</name>
    <dbReference type="NCBI Taxonomy" id="44386"/>
    <lineage>
        <taxon>Eukaryota</taxon>
        <taxon>Metazoa</taxon>
        <taxon>Ecdysozoa</taxon>
        <taxon>Arthropoda</taxon>
        <taxon>Chelicerata</taxon>
        <taxon>Arachnida</taxon>
        <taxon>Acari</taxon>
        <taxon>Parasitiformes</taxon>
        <taxon>Ixodida</taxon>
        <taxon>Ixodoidea</taxon>
        <taxon>Ixodidae</taxon>
        <taxon>Haemaphysalinae</taxon>
        <taxon>Haemaphysalis</taxon>
    </lineage>
</organism>
<dbReference type="OMA" id="WKTECEN"/>
<accession>A0A9J6GXC2</accession>
<reference evidence="1 2" key="1">
    <citation type="journal article" date="2020" name="Cell">
        <title>Large-Scale Comparative Analyses of Tick Genomes Elucidate Their Genetic Diversity and Vector Capacities.</title>
        <authorList>
            <consortium name="Tick Genome and Microbiome Consortium (TIGMIC)"/>
            <person name="Jia N."/>
            <person name="Wang J."/>
            <person name="Shi W."/>
            <person name="Du L."/>
            <person name="Sun Y."/>
            <person name="Zhan W."/>
            <person name="Jiang J.F."/>
            <person name="Wang Q."/>
            <person name="Zhang B."/>
            <person name="Ji P."/>
            <person name="Bell-Sakyi L."/>
            <person name="Cui X.M."/>
            <person name="Yuan T.T."/>
            <person name="Jiang B.G."/>
            <person name="Yang W.F."/>
            <person name="Lam T.T."/>
            <person name="Chang Q.C."/>
            <person name="Ding S.J."/>
            <person name="Wang X.J."/>
            <person name="Zhu J.G."/>
            <person name="Ruan X.D."/>
            <person name="Zhao L."/>
            <person name="Wei J.T."/>
            <person name="Ye R.Z."/>
            <person name="Que T.C."/>
            <person name="Du C.H."/>
            <person name="Zhou Y.H."/>
            <person name="Cheng J.X."/>
            <person name="Dai P.F."/>
            <person name="Guo W.B."/>
            <person name="Han X.H."/>
            <person name="Huang E.J."/>
            <person name="Li L.F."/>
            <person name="Wei W."/>
            <person name="Gao Y.C."/>
            <person name="Liu J.Z."/>
            <person name="Shao H.Z."/>
            <person name="Wang X."/>
            <person name="Wang C.C."/>
            <person name="Yang T.C."/>
            <person name="Huo Q.B."/>
            <person name="Li W."/>
            <person name="Chen H.Y."/>
            <person name="Chen S.E."/>
            <person name="Zhou L.G."/>
            <person name="Ni X.B."/>
            <person name="Tian J.H."/>
            <person name="Sheng Y."/>
            <person name="Liu T."/>
            <person name="Pan Y.S."/>
            <person name="Xia L.Y."/>
            <person name="Li J."/>
            <person name="Zhao F."/>
            <person name="Cao W.C."/>
        </authorList>
    </citation>
    <scope>NUCLEOTIDE SEQUENCE [LARGE SCALE GENOMIC DNA]</scope>
    <source>
        <strain evidence="1">HaeL-2018</strain>
    </source>
</reference>
<dbReference type="AlphaFoldDB" id="A0A9J6GXC2"/>
<evidence type="ECO:0000313" key="1">
    <source>
        <dbReference type="EMBL" id="KAH9378972.1"/>
    </source>
</evidence>
<dbReference type="EMBL" id="JABSTR010000009">
    <property type="protein sequence ID" value="KAH9378972.1"/>
    <property type="molecule type" value="Genomic_DNA"/>
</dbReference>
<keyword evidence="2" id="KW-1185">Reference proteome</keyword>
<comment type="caution">
    <text evidence="1">The sequence shown here is derived from an EMBL/GenBank/DDBJ whole genome shotgun (WGS) entry which is preliminary data.</text>
</comment>
<proteinExistence type="predicted"/>
<sequence length="151" mass="17477">MSTAMRIEVEGQEMSPEDVYMGQGWKTECENLNVSGGSQGNLHATRRDEGTDLRSKHTIIGIEITRPRFCAALIRARITDWDKLRKYTDEASLYLENKGEHKEDKQTYVEWARDQRTGLAKFTQVVTRTVQMPFVNARLAHMWEARQSLTR</sequence>
<protein>
    <submittedName>
        <fullName evidence="1">Uncharacterized protein</fullName>
    </submittedName>
</protein>
<gene>
    <name evidence="1" type="ORF">HPB48_019449</name>
</gene>
<dbReference type="VEuPathDB" id="VectorBase:HLOH_041181"/>
<name>A0A9J6GXC2_HAELO</name>
<dbReference type="Proteomes" id="UP000821853">
    <property type="component" value="Unassembled WGS sequence"/>
</dbReference>
<evidence type="ECO:0000313" key="2">
    <source>
        <dbReference type="Proteomes" id="UP000821853"/>
    </source>
</evidence>